<dbReference type="Pfam" id="PF08291">
    <property type="entry name" value="Peptidase_M15_3"/>
    <property type="match status" value="1"/>
</dbReference>
<dbReference type="InterPro" id="IPR009045">
    <property type="entry name" value="Zn_M74/Hedgehog-like"/>
</dbReference>
<dbReference type="Gene3D" id="3.30.1380.10">
    <property type="match status" value="1"/>
</dbReference>
<dbReference type="SUPFAM" id="SSF55166">
    <property type="entry name" value="Hedgehog/DD-peptidase"/>
    <property type="match status" value="1"/>
</dbReference>
<name>A0A0F9K1C3_9ZZZZ</name>
<gene>
    <name evidence="2" type="ORF">LCGC14_1758600</name>
</gene>
<dbReference type="AlphaFoldDB" id="A0A0F9K1C3"/>
<evidence type="ECO:0000313" key="2">
    <source>
        <dbReference type="EMBL" id="KKM04993.1"/>
    </source>
</evidence>
<evidence type="ECO:0000259" key="1">
    <source>
        <dbReference type="Pfam" id="PF08291"/>
    </source>
</evidence>
<accession>A0A0F9K1C3</accession>
<comment type="caution">
    <text evidence="2">The sequence shown here is derived from an EMBL/GenBank/DDBJ whole genome shotgun (WGS) entry which is preliminary data.</text>
</comment>
<proteinExistence type="predicted"/>
<reference evidence="2" key="1">
    <citation type="journal article" date="2015" name="Nature">
        <title>Complex archaea that bridge the gap between prokaryotes and eukaryotes.</title>
        <authorList>
            <person name="Spang A."/>
            <person name="Saw J.H."/>
            <person name="Jorgensen S.L."/>
            <person name="Zaremba-Niedzwiedzka K."/>
            <person name="Martijn J."/>
            <person name="Lind A.E."/>
            <person name="van Eijk R."/>
            <person name="Schleper C."/>
            <person name="Guy L."/>
            <person name="Ettema T.J."/>
        </authorList>
    </citation>
    <scope>NUCLEOTIDE SEQUENCE</scope>
</reference>
<dbReference type="EMBL" id="LAZR01016328">
    <property type="protein sequence ID" value="KKM04993.1"/>
    <property type="molecule type" value="Genomic_DNA"/>
</dbReference>
<feature type="domain" description="Peptidase M15A C-terminal" evidence="1">
    <location>
        <begin position="26"/>
        <end position="105"/>
    </location>
</feature>
<dbReference type="InterPro" id="IPR013230">
    <property type="entry name" value="Peptidase_M15A_C"/>
</dbReference>
<organism evidence="2">
    <name type="scientific">marine sediment metagenome</name>
    <dbReference type="NCBI Taxonomy" id="412755"/>
    <lineage>
        <taxon>unclassified sequences</taxon>
        <taxon>metagenomes</taxon>
        <taxon>ecological metagenomes</taxon>
    </lineage>
</organism>
<sequence length="118" mass="13334">MVIMGYFKSSEFKCPCCGKVIVSGWLIHLLNKIRGQLGKPMHVNSGYRCKKWNKKKGGKKNSAHRRGTAADIKCTNSAMRYLIIKYALEVGFKRIGVGSDFIHLDVDGELPVEVLWVY</sequence>
<protein>
    <recommendedName>
        <fullName evidence="1">Peptidase M15A C-terminal domain-containing protein</fullName>
    </recommendedName>
</protein>